<dbReference type="Gene3D" id="4.10.1060.50">
    <property type="match status" value="1"/>
</dbReference>
<dbReference type="InterPro" id="IPR038587">
    <property type="entry name" value="Ribosomal_eL40_sf"/>
</dbReference>
<feature type="domain" description="DZANK-type" evidence="1">
    <location>
        <begin position="95"/>
        <end position="149"/>
    </location>
</feature>
<evidence type="ECO:0000259" key="2">
    <source>
        <dbReference type="Pfam" id="PF13240"/>
    </source>
</evidence>
<dbReference type="EMBL" id="JAJEPS010000006">
    <property type="protein sequence ID" value="MCC2126149.1"/>
    <property type="molecule type" value="Genomic_DNA"/>
</dbReference>
<dbReference type="Pfam" id="PF13240">
    <property type="entry name" value="Zn_Ribbon_1"/>
    <property type="match status" value="1"/>
</dbReference>
<protein>
    <submittedName>
        <fullName evidence="3">Zinc ribbon domain-containing protein</fullName>
    </submittedName>
</protein>
<reference evidence="3 4" key="1">
    <citation type="submission" date="2021-10" db="EMBL/GenBank/DDBJ databases">
        <title>Anaerobic single-cell dispensing facilitates the cultivation of human gut bacteria.</title>
        <authorList>
            <person name="Afrizal A."/>
        </authorList>
    </citation>
    <scope>NUCLEOTIDE SEQUENCE [LARGE SCALE GENOMIC DNA]</scope>
    <source>
        <strain evidence="3 4">CLA-AA-H276</strain>
    </source>
</reference>
<dbReference type="RefSeq" id="WP_118769962.1">
    <property type="nucleotide sequence ID" value="NZ_JAJEPS010000006.1"/>
</dbReference>
<evidence type="ECO:0000313" key="3">
    <source>
        <dbReference type="EMBL" id="MCC2126149.1"/>
    </source>
</evidence>
<dbReference type="InterPro" id="IPR026870">
    <property type="entry name" value="Zinc_ribbon_dom"/>
</dbReference>
<gene>
    <name evidence="3" type="ORF">LKD36_08150</name>
</gene>
<evidence type="ECO:0000313" key="4">
    <source>
        <dbReference type="Proteomes" id="UP001198220"/>
    </source>
</evidence>
<dbReference type="Pfam" id="PF12773">
    <property type="entry name" value="DZR"/>
    <property type="match status" value="1"/>
</dbReference>
<feature type="domain" description="Zinc-ribbon" evidence="2">
    <location>
        <begin position="165"/>
        <end position="184"/>
    </location>
</feature>
<organism evidence="3 4">
    <name type="scientific">Hominiventricola filiformis</name>
    <dbReference type="NCBI Taxonomy" id="2885352"/>
    <lineage>
        <taxon>Bacteria</taxon>
        <taxon>Bacillati</taxon>
        <taxon>Bacillota</taxon>
        <taxon>Clostridia</taxon>
        <taxon>Lachnospirales</taxon>
        <taxon>Lachnospiraceae</taxon>
        <taxon>Hominiventricola</taxon>
    </lineage>
</organism>
<evidence type="ECO:0000259" key="1">
    <source>
        <dbReference type="Pfam" id="PF12773"/>
    </source>
</evidence>
<name>A0AAE3A7V5_9FIRM</name>
<sequence>MAFFDEIGKKITDGGQKAAEQARIFAEVSRLNGLITEQERIISQLYSRIGQNYYELHKLDAEACVQAEVEGITMAEKRIEEIKAQIVLVKGVESCPKCGCEIAKGTVFCPQCGERIPEISSKERSENMVNCSKCGKAVPKGQKFCIYCGSLISENDQGDTSKKICSGCGAEVEPGSKFCMKCGQMIEE</sequence>
<proteinExistence type="predicted"/>
<accession>A0AAE3A7V5</accession>
<comment type="caution">
    <text evidence="3">The sequence shown here is derived from an EMBL/GenBank/DDBJ whole genome shotgun (WGS) entry which is preliminary data.</text>
</comment>
<dbReference type="Proteomes" id="UP001198220">
    <property type="component" value="Unassembled WGS sequence"/>
</dbReference>
<dbReference type="InterPro" id="IPR025874">
    <property type="entry name" value="DZR"/>
</dbReference>
<dbReference type="AlphaFoldDB" id="A0AAE3A7V5"/>
<keyword evidence="4" id="KW-1185">Reference proteome</keyword>